<proteinExistence type="predicted"/>
<evidence type="ECO:0000313" key="3">
    <source>
        <dbReference type="Proteomes" id="UP000193240"/>
    </source>
</evidence>
<protein>
    <submittedName>
        <fullName evidence="2">Uncharacterized protein</fullName>
    </submittedName>
</protein>
<evidence type="ECO:0000256" key="1">
    <source>
        <dbReference type="SAM" id="MobiDB-lite"/>
    </source>
</evidence>
<feature type="compositionally biased region" description="Basic and acidic residues" evidence="1">
    <location>
        <begin position="1"/>
        <end position="23"/>
    </location>
</feature>
<sequence>MTESKLELKGQSDELLRENEAAKKTRAQLNQEKETLKEKEIQMSQSCEQGTERLGEGRALKRRAREANEESRRKLNELGKQLDTQEKEVAYMKLALRHEMEDHKSTYSTLYLHLRSCLEAEKTVENVKKMRATKRRLREYVLPTEYFYSRRKEDEYKGVEEACDPIHDRSHDHDDQEDFLLR</sequence>
<name>A0A1Y2LJK5_EPING</name>
<feature type="region of interest" description="Disordered" evidence="1">
    <location>
        <begin position="162"/>
        <end position="182"/>
    </location>
</feature>
<feature type="region of interest" description="Disordered" evidence="1">
    <location>
        <begin position="1"/>
        <end position="80"/>
    </location>
</feature>
<reference evidence="2 3" key="1">
    <citation type="journal article" date="2017" name="Genome Announc.">
        <title>Genome sequence of the saprophytic ascomycete Epicoccum nigrum ICMP 19927 strain isolated from New Zealand.</title>
        <authorList>
            <person name="Fokin M."/>
            <person name="Fleetwood D."/>
            <person name="Weir B.S."/>
            <person name="Villas-Boas S.G."/>
        </authorList>
    </citation>
    <scope>NUCLEOTIDE SEQUENCE [LARGE SCALE GENOMIC DNA]</scope>
    <source>
        <strain evidence="2 3">ICMP 19927</strain>
    </source>
</reference>
<organism evidence="2 3">
    <name type="scientific">Epicoccum nigrum</name>
    <name type="common">Soil fungus</name>
    <name type="synonym">Epicoccum purpurascens</name>
    <dbReference type="NCBI Taxonomy" id="105696"/>
    <lineage>
        <taxon>Eukaryota</taxon>
        <taxon>Fungi</taxon>
        <taxon>Dikarya</taxon>
        <taxon>Ascomycota</taxon>
        <taxon>Pezizomycotina</taxon>
        <taxon>Dothideomycetes</taxon>
        <taxon>Pleosporomycetidae</taxon>
        <taxon>Pleosporales</taxon>
        <taxon>Pleosporineae</taxon>
        <taxon>Didymellaceae</taxon>
        <taxon>Epicoccum</taxon>
    </lineage>
</organism>
<dbReference type="EMBL" id="KZ107868">
    <property type="protein sequence ID" value="OSS43367.1"/>
    <property type="molecule type" value="Genomic_DNA"/>
</dbReference>
<evidence type="ECO:0000313" key="2">
    <source>
        <dbReference type="EMBL" id="OSS43367.1"/>
    </source>
</evidence>
<accession>A0A1Y2LJK5</accession>
<dbReference type="AlphaFoldDB" id="A0A1Y2LJK5"/>
<dbReference type="InParanoid" id="A0A1Y2LJK5"/>
<feature type="compositionally biased region" description="Basic and acidic residues" evidence="1">
    <location>
        <begin position="50"/>
        <end position="77"/>
    </location>
</feature>
<dbReference type="Proteomes" id="UP000193240">
    <property type="component" value="Unassembled WGS sequence"/>
</dbReference>
<gene>
    <name evidence="2" type="ORF">B5807_11931</name>
</gene>
<feature type="compositionally biased region" description="Basic and acidic residues" evidence="1">
    <location>
        <begin position="31"/>
        <end position="41"/>
    </location>
</feature>
<keyword evidence="3" id="KW-1185">Reference proteome</keyword>